<dbReference type="EMBL" id="BLAD01000048">
    <property type="protein sequence ID" value="GES01066.1"/>
    <property type="molecule type" value="Genomic_DNA"/>
</dbReference>
<dbReference type="Proteomes" id="UP000334990">
    <property type="component" value="Unassembled WGS sequence"/>
</dbReference>
<accession>A0A5M3VX35</accession>
<dbReference type="AlphaFoldDB" id="A0A5M3VX35"/>
<feature type="domain" description="DUF4326" evidence="2">
    <location>
        <begin position="49"/>
        <end position="113"/>
    </location>
</feature>
<evidence type="ECO:0000259" key="2">
    <source>
        <dbReference type="Pfam" id="PF14216"/>
    </source>
</evidence>
<feature type="compositionally biased region" description="Low complexity" evidence="1">
    <location>
        <begin position="229"/>
        <end position="238"/>
    </location>
</feature>
<sequence>MAPPSVEDWSDHERSRLVALLGGETVLVSMNQRRGHPRLIAWAKSQGLYVRIDSRSVWGNPHEKDDVLRGEQLRRYEAHLDARPVLIARLGELRGKALACWCTHGPCHGQILKLRADGPAQPPVQAEPDDLSGEEKLALAEAETAIERGLTTFVDVGHALSRIRAGRLHRATHVRFEDYCRERWGFTKNHVNRQIDAAHVMDSLAITHIPRQQDHRPAVPPASAPPPTISSSPTTIPNPTKPHDSSRLGQRSGLRDPTPPPARPEIIRIPGSRSPSPPPTHPALTSHPPKEATAEAAAHPSLAAEAQSPQLQSTEPDPGPTRRLDDFVAALSDHPALIGNTEGFEKEASPEQAEQWSRQLAEAISRLQELQRRIETFLDPHD</sequence>
<dbReference type="RefSeq" id="WP_170316951.1">
    <property type="nucleotide sequence ID" value="NZ_BAAABN010000002.1"/>
</dbReference>
<protein>
    <recommendedName>
        <fullName evidence="2">DUF4326 domain-containing protein</fullName>
    </recommendedName>
</protein>
<feature type="compositionally biased region" description="Pro residues" evidence="1">
    <location>
        <begin position="218"/>
        <end position="228"/>
    </location>
</feature>
<evidence type="ECO:0000256" key="1">
    <source>
        <dbReference type="SAM" id="MobiDB-lite"/>
    </source>
</evidence>
<proteinExistence type="predicted"/>
<organism evidence="3 4">
    <name type="scientific">Acrocarpospora corrugata</name>
    <dbReference type="NCBI Taxonomy" id="35763"/>
    <lineage>
        <taxon>Bacteria</taxon>
        <taxon>Bacillati</taxon>
        <taxon>Actinomycetota</taxon>
        <taxon>Actinomycetes</taxon>
        <taxon>Streptosporangiales</taxon>
        <taxon>Streptosporangiaceae</taxon>
        <taxon>Acrocarpospora</taxon>
    </lineage>
</organism>
<evidence type="ECO:0000313" key="4">
    <source>
        <dbReference type="Proteomes" id="UP000334990"/>
    </source>
</evidence>
<name>A0A5M3VX35_9ACTN</name>
<keyword evidence="4" id="KW-1185">Reference proteome</keyword>
<dbReference type="Pfam" id="PF14216">
    <property type="entry name" value="DUF4326"/>
    <property type="match status" value="1"/>
</dbReference>
<feature type="region of interest" description="Disordered" evidence="1">
    <location>
        <begin position="211"/>
        <end position="327"/>
    </location>
</feature>
<reference evidence="3 4" key="1">
    <citation type="submission" date="2019-10" db="EMBL/GenBank/DDBJ databases">
        <title>Whole genome shotgun sequence of Acrocarpospora corrugata NBRC 13972.</title>
        <authorList>
            <person name="Ichikawa N."/>
            <person name="Kimura A."/>
            <person name="Kitahashi Y."/>
            <person name="Komaki H."/>
            <person name="Oguchi A."/>
        </authorList>
    </citation>
    <scope>NUCLEOTIDE SEQUENCE [LARGE SCALE GENOMIC DNA]</scope>
    <source>
        <strain evidence="3 4">NBRC 13972</strain>
    </source>
</reference>
<gene>
    <name evidence="3" type="ORF">Acor_31300</name>
</gene>
<feature type="compositionally biased region" description="Low complexity" evidence="1">
    <location>
        <begin position="294"/>
        <end position="306"/>
    </location>
</feature>
<evidence type="ECO:0000313" key="3">
    <source>
        <dbReference type="EMBL" id="GES01066.1"/>
    </source>
</evidence>
<dbReference type="InterPro" id="IPR025475">
    <property type="entry name" value="DUF4326"/>
</dbReference>
<comment type="caution">
    <text evidence="3">The sequence shown here is derived from an EMBL/GenBank/DDBJ whole genome shotgun (WGS) entry which is preliminary data.</text>
</comment>